<dbReference type="PANTHER" id="PTHR33546">
    <property type="entry name" value="LARGE, MULTIFUNCTIONAL SECRETED PROTEIN-RELATED"/>
    <property type="match status" value="1"/>
</dbReference>
<keyword evidence="1" id="KW-0349">Heme</keyword>
<protein>
    <recommendedName>
        <fullName evidence="4">Cytochrome c domain-containing protein</fullName>
    </recommendedName>
</protein>
<dbReference type="Pfam" id="PF13442">
    <property type="entry name" value="Cytochrome_CBB3"/>
    <property type="match status" value="1"/>
</dbReference>
<dbReference type="Gene3D" id="1.10.760.10">
    <property type="entry name" value="Cytochrome c-like domain"/>
    <property type="match status" value="2"/>
</dbReference>
<feature type="domain" description="Cytochrome c" evidence="4">
    <location>
        <begin position="38"/>
        <end position="115"/>
    </location>
</feature>
<name>A0A381X753_9ZZZZ</name>
<dbReference type="Pfam" id="PF00034">
    <property type="entry name" value="Cytochrom_C"/>
    <property type="match status" value="1"/>
</dbReference>
<reference evidence="5" key="1">
    <citation type="submission" date="2018-05" db="EMBL/GenBank/DDBJ databases">
        <authorList>
            <person name="Lanie J.A."/>
            <person name="Ng W.-L."/>
            <person name="Kazmierczak K.M."/>
            <person name="Andrzejewski T.M."/>
            <person name="Davidsen T.M."/>
            <person name="Wayne K.J."/>
            <person name="Tettelin H."/>
            <person name="Glass J.I."/>
            <person name="Rusch D."/>
            <person name="Podicherti R."/>
            <person name="Tsui H.-C.T."/>
            <person name="Winkler M.E."/>
        </authorList>
    </citation>
    <scope>NUCLEOTIDE SEQUENCE</scope>
</reference>
<organism evidence="5">
    <name type="scientific">marine metagenome</name>
    <dbReference type="NCBI Taxonomy" id="408172"/>
    <lineage>
        <taxon>unclassified sequences</taxon>
        <taxon>metagenomes</taxon>
        <taxon>ecological metagenomes</taxon>
    </lineage>
</organism>
<dbReference type="EMBL" id="UINC01014117">
    <property type="protein sequence ID" value="SVA60450.1"/>
    <property type="molecule type" value="Genomic_DNA"/>
</dbReference>
<evidence type="ECO:0000256" key="2">
    <source>
        <dbReference type="ARBA" id="ARBA00022723"/>
    </source>
</evidence>
<gene>
    <name evidence="5" type="ORF">METZ01_LOCUS113304</name>
</gene>
<dbReference type="InterPro" id="IPR036909">
    <property type="entry name" value="Cyt_c-like_dom_sf"/>
</dbReference>
<dbReference type="GO" id="GO:0046872">
    <property type="term" value="F:metal ion binding"/>
    <property type="evidence" value="ECO:0007669"/>
    <property type="project" value="UniProtKB-KW"/>
</dbReference>
<dbReference type="GO" id="GO:0009055">
    <property type="term" value="F:electron transfer activity"/>
    <property type="evidence" value="ECO:0007669"/>
    <property type="project" value="InterPro"/>
</dbReference>
<keyword evidence="2" id="KW-0479">Metal-binding</keyword>
<feature type="domain" description="Cytochrome c" evidence="4">
    <location>
        <begin position="125"/>
        <end position="258"/>
    </location>
</feature>
<evidence type="ECO:0000259" key="4">
    <source>
        <dbReference type="PROSITE" id="PS51007"/>
    </source>
</evidence>
<evidence type="ECO:0000313" key="5">
    <source>
        <dbReference type="EMBL" id="SVA60450.1"/>
    </source>
</evidence>
<proteinExistence type="predicted"/>
<evidence type="ECO:0000256" key="3">
    <source>
        <dbReference type="ARBA" id="ARBA00023004"/>
    </source>
</evidence>
<dbReference type="AlphaFoldDB" id="A0A381X753"/>
<evidence type="ECO:0000256" key="1">
    <source>
        <dbReference type="ARBA" id="ARBA00022617"/>
    </source>
</evidence>
<keyword evidence="3" id="KW-0408">Iron</keyword>
<dbReference type="SUPFAM" id="SSF46626">
    <property type="entry name" value="Cytochrome c"/>
    <property type="match status" value="2"/>
</dbReference>
<dbReference type="InterPro" id="IPR009056">
    <property type="entry name" value="Cyt_c-like_dom"/>
</dbReference>
<sequence length="261" mass="28349">MSTIERSSPVWLMALSMSLAVPGGGSAQSLGDHTYSSADIEAGSRLYVSECRLCHGAFGNSVDGVNLRLGQFRQPLSDDGIRQVITTGIDGERMPSFDLGTEQLNQLVAFIRAGFDPEGTAVRVGDASRGRVLFEGEGGCAECHRINGRGPRAAPDLSDIGAIRSPTALQRALLDPYTALLPINRPVRIVMDDGEIITGRRLNEDTYSVQMIDSQERLRSLFKSQMVDYEISRDPTMEPTTLSSDQVADVIGYLLSLRGLR</sequence>
<accession>A0A381X753</accession>
<dbReference type="PROSITE" id="PS51007">
    <property type="entry name" value="CYTC"/>
    <property type="match status" value="2"/>
</dbReference>
<dbReference type="GO" id="GO:0020037">
    <property type="term" value="F:heme binding"/>
    <property type="evidence" value="ECO:0007669"/>
    <property type="project" value="InterPro"/>
</dbReference>
<dbReference type="PANTHER" id="PTHR33546:SF1">
    <property type="entry name" value="LARGE, MULTIFUNCTIONAL SECRETED PROTEIN"/>
    <property type="match status" value="1"/>
</dbReference>